<keyword evidence="1 3" id="KW-0560">Oxidoreductase</keyword>
<reference evidence="6 7" key="1">
    <citation type="submission" date="2022-09" db="EMBL/GenBank/DDBJ databases">
        <title>New species of Phenylobacterium.</title>
        <authorList>
            <person name="Mieszkin S."/>
        </authorList>
    </citation>
    <scope>NUCLEOTIDE SEQUENCE [LARGE SCALE GENOMIC DNA]</scope>
    <source>
        <strain evidence="6 7">HK31-G</strain>
    </source>
</reference>
<evidence type="ECO:0000256" key="1">
    <source>
        <dbReference type="ARBA" id="ARBA00023002"/>
    </source>
</evidence>
<dbReference type="SUPFAM" id="SSF51735">
    <property type="entry name" value="NAD(P)-binding Rossmann-fold domains"/>
    <property type="match status" value="1"/>
</dbReference>
<evidence type="ECO:0000259" key="4">
    <source>
        <dbReference type="Pfam" id="PF00389"/>
    </source>
</evidence>
<dbReference type="Pfam" id="PF02826">
    <property type="entry name" value="2-Hacid_dh_C"/>
    <property type="match status" value="1"/>
</dbReference>
<dbReference type="Proteomes" id="UP001598130">
    <property type="component" value="Unassembled WGS sequence"/>
</dbReference>
<evidence type="ECO:0000256" key="3">
    <source>
        <dbReference type="RuleBase" id="RU003719"/>
    </source>
</evidence>
<feature type="domain" description="D-isomer specific 2-hydroxyacid dehydrogenase NAD-binding" evidence="5">
    <location>
        <begin position="104"/>
        <end position="275"/>
    </location>
</feature>
<accession>A0ABW6CRY5</accession>
<dbReference type="CDD" id="cd12156">
    <property type="entry name" value="HPPR"/>
    <property type="match status" value="1"/>
</dbReference>
<dbReference type="InterPro" id="IPR036291">
    <property type="entry name" value="NAD(P)-bd_dom_sf"/>
</dbReference>
<dbReference type="EMBL" id="JAOTJD010000041">
    <property type="protein sequence ID" value="MFD3265838.1"/>
    <property type="molecule type" value="Genomic_DNA"/>
</dbReference>
<dbReference type="InterPro" id="IPR006139">
    <property type="entry name" value="D-isomer_2_OHA_DH_cat_dom"/>
</dbReference>
<feature type="domain" description="D-isomer specific 2-hydroxyacid dehydrogenase catalytic" evidence="4">
    <location>
        <begin position="8"/>
        <end position="306"/>
    </location>
</feature>
<gene>
    <name evidence="6" type="ORF">OCL97_17930</name>
</gene>
<proteinExistence type="inferred from homology"/>
<organism evidence="6 7">
    <name type="scientific">Phenylobacterium ferrooxidans</name>
    <dbReference type="NCBI Taxonomy" id="2982689"/>
    <lineage>
        <taxon>Bacteria</taxon>
        <taxon>Pseudomonadati</taxon>
        <taxon>Pseudomonadota</taxon>
        <taxon>Alphaproteobacteria</taxon>
        <taxon>Caulobacterales</taxon>
        <taxon>Caulobacteraceae</taxon>
        <taxon>Phenylobacterium</taxon>
    </lineage>
</organism>
<comment type="similarity">
    <text evidence="3">Belongs to the D-isomer specific 2-hydroxyacid dehydrogenase family.</text>
</comment>
<dbReference type="Gene3D" id="3.40.50.720">
    <property type="entry name" value="NAD(P)-binding Rossmann-like Domain"/>
    <property type="match status" value="2"/>
</dbReference>
<comment type="caution">
    <text evidence="6">The sequence shown here is derived from an EMBL/GenBank/DDBJ whole genome shotgun (WGS) entry which is preliminary data.</text>
</comment>
<protein>
    <submittedName>
        <fullName evidence="6">2-hydroxyacid dehydrogenase</fullName>
    </submittedName>
</protein>
<dbReference type="Pfam" id="PF00389">
    <property type="entry name" value="2-Hacid_dh"/>
    <property type="match status" value="1"/>
</dbReference>
<dbReference type="InterPro" id="IPR006140">
    <property type="entry name" value="D-isomer_DH_NAD-bd"/>
</dbReference>
<sequence length="307" mass="32883">MPHTVLISHPMLSLMQARLEAHGYRVVRRWEMADGDAQAVEAIVHAGEIYLTADFLESLTNLKLIANVSVGYDGVDVPWCRARGIEVSHADGLNAEDVADHALGLLIGGWRNIVAGDRMLRAGRWNHDRLEVGQGLKGQRVGIMGLGHIGVAVARRVEAFGMTVAWWGPNEKPDAAWPRAESLLALAQDSDILVVACRADVSNRQAVNAEVIEAVGPKGMIVNVARGSVIDEDALIAALKAGRLGRAGLDVFATEPTPAERWEGVPNTVLTPHSAGGTVDSLPSMIGQTFENLRRHFAGEALLSPVA</sequence>
<dbReference type="RefSeq" id="WP_377371205.1">
    <property type="nucleotide sequence ID" value="NZ_JAOTJD010000041.1"/>
</dbReference>
<dbReference type="SUPFAM" id="SSF52283">
    <property type="entry name" value="Formate/glycerate dehydrogenase catalytic domain-like"/>
    <property type="match status" value="1"/>
</dbReference>
<dbReference type="InterPro" id="IPR050223">
    <property type="entry name" value="D-isomer_2-hydroxyacid_DH"/>
</dbReference>
<keyword evidence="7" id="KW-1185">Reference proteome</keyword>
<evidence type="ECO:0000313" key="6">
    <source>
        <dbReference type="EMBL" id="MFD3265838.1"/>
    </source>
</evidence>
<evidence type="ECO:0000256" key="2">
    <source>
        <dbReference type="ARBA" id="ARBA00023027"/>
    </source>
</evidence>
<dbReference type="PANTHER" id="PTHR10996:SF178">
    <property type="entry name" value="2-HYDROXYACID DEHYDROGENASE YGL185C-RELATED"/>
    <property type="match status" value="1"/>
</dbReference>
<keyword evidence="2" id="KW-0520">NAD</keyword>
<dbReference type="PANTHER" id="PTHR10996">
    <property type="entry name" value="2-HYDROXYACID DEHYDROGENASE-RELATED"/>
    <property type="match status" value="1"/>
</dbReference>
<evidence type="ECO:0000313" key="7">
    <source>
        <dbReference type="Proteomes" id="UP001598130"/>
    </source>
</evidence>
<name>A0ABW6CRY5_9CAUL</name>
<evidence type="ECO:0000259" key="5">
    <source>
        <dbReference type="Pfam" id="PF02826"/>
    </source>
</evidence>